<proteinExistence type="predicted"/>
<accession>A0A0M6ZN05</accession>
<organism evidence="1 2">
    <name type="scientific">Roseibium album</name>
    <dbReference type="NCBI Taxonomy" id="311410"/>
    <lineage>
        <taxon>Bacteria</taxon>
        <taxon>Pseudomonadati</taxon>
        <taxon>Pseudomonadota</taxon>
        <taxon>Alphaproteobacteria</taxon>
        <taxon>Hyphomicrobiales</taxon>
        <taxon>Stappiaceae</taxon>
        <taxon>Roseibium</taxon>
    </lineage>
</organism>
<dbReference type="InterPro" id="IPR009050">
    <property type="entry name" value="Globin-like_sf"/>
</dbReference>
<dbReference type="GO" id="GO:0020037">
    <property type="term" value="F:heme binding"/>
    <property type="evidence" value="ECO:0007669"/>
    <property type="project" value="InterPro"/>
</dbReference>
<evidence type="ECO:0000313" key="1">
    <source>
        <dbReference type="EMBL" id="CTQ63602.1"/>
    </source>
</evidence>
<dbReference type="SUPFAM" id="SSF46458">
    <property type="entry name" value="Globin-like"/>
    <property type="match status" value="1"/>
</dbReference>
<dbReference type="Gene3D" id="1.10.490.10">
    <property type="entry name" value="Globins"/>
    <property type="match status" value="1"/>
</dbReference>
<evidence type="ECO:0000313" key="2">
    <source>
        <dbReference type="Proteomes" id="UP000049983"/>
    </source>
</evidence>
<dbReference type="Proteomes" id="UP000049983">
    <property type="component" value="Unassembled WGS sequence"/>
</dbReference>
<sequence length="134" mass="15317">MTLYMKLGGREAVVRSMPRLQARLEQDPCFDVTMFRQEFEHSDDLTEFLIFLAGGAPFYDGKPVCELLSPICTCTDVYERFVDHLVVVFFAGSRNENDEAEFRSLMDALQPQVLDPRPVDPIMVYSVEQELISA</sequence>
<dbReference type="GeneID" id="97667541"/>
<dbReference type="RefSeq" id="WP_055115816.1">
    <property type="nucleotide sequence ID" value="NZ_CANKXR010000019.1"/>
</dbReference>
<protein>
    <recommendedName>
        <fullName evidence="3">Clp protease ClpP</fullName>
    </recommendedName>
</protein>
<dbReference type="OrthoDB" id="7678071at2"/>
<gene>
    <name evidence="1" type="ORF">LA5096_00061</name>
</gene>
<reference evidence="2" key="1">
    <citation type="submission" date="2015-07" db="EMBL/GenBank/DDBJ databases">
        <authorList>
            <person name="Rodrigo-Torres Lidia"/>
            <person name="Arahal R.David."/>
        </authorList>
    </citation>
    <scope>NUCLEOTIDE SEQUENCE [LARGE SCALE GENOMIC DNA]</scope>
    <source>
        <strain evidence="2">CECT 5096</strain>
    </source>
</reference>
<dbReference type="EMBL" id="CXWC01000001">
    <property type="protein sequence ID" value="CTQ63602.1"/>
    <property type="molecule type" value="Genomic_DNA"/>
</dbReference>
<name>A0A0M6ZN05_9HYPH</name>
<keyword evidence="2" id="KW-1185">Reference proteome</keyword>
<dbReference type="AlphaFoldDB" id="A0A0M6ZN05"/>
<dbReference type="InterPro" id="IPR012292">
    <property type="entry name" value="Globin/Proto"/>
</dbReference>
<dbReference type="GO" id="GO:0019825">
    <property type="term" value="F:oxygen binding"/>
    <property type="evidence" value="ECO:0007669"/>
    <property type="project" value="InterPro"/>
</dbReference>
<evidence type="ECO:0008006" key="3">
    <source>
        <dbReference type="Google" id="ProtNLM"/>
    </source>
</evidence>